<dbReference type="OrthoDB" id="1806890at2"/>
<dbReference type="EMBL" id="LYVF01000099">
    <property type="protein sequence ID" value="OAT83719.1"/>
    <property type="molecule type" value="Genomic_DNA"/>
</dbReference>
<gene>
    <name evidence="1" type="ORF">A6M21_07735</name>
</gene>
<organism evidence="1 2">
    <name type="scientific">Desulfotomaculum copahuensis</name>
    <dbReference type="NCBI Taxonomy" id="1838280"/>
    <lineage>
        <taxon>Bacteria</taxon>
        <taxon>Bacillati</taxon>
        <taxon>Bacillota</taxon>
        <taxon>Clostridia</taxon>
        <taxon>Eubacteriales</taxon>
        <taxon>Desulfotomaculaceae</taxon>
        <taxon>Desulfotomaculum</taxon>
    </lineage>
</organism>
<evidence type="ECO:0000313" key="2">
    <source>
        <dbReference type="Proteomes" id="UP000078532"/>
    </source>
</evidence>
<protein>
    <submittedName>
        <fullName evidence="1">Uncharacterized protein</fullName>
    </submittedName>
</protein>
<proteinExistence type="predicted"/>
<name>A0A1B7LG93_9FIRM</name>
<dbReference type="STRING" id="1838280.A6M21_07735"/>
<sequence length="134" mass="15200">MAAKQRKRRGGVLADALHKLIEERHPNGLPVGQAAADLYGSDTKNHRERIYRLAAALRKNNILVYSFGSRYHLCNKDGLRLTEVAVQRHILAISMLQNAFLLTEKAFEIGPPEQKSRLEQSLNDLKQQIKRMLG</sequence>
<keyword evidence="2" id="KW-1185">Reference proteome</keyword>
<accession>A0A1B7LG93</accession>
<reference evidence="1 2" key="1">
    <citation type="submission" date="2016-04" db="EMBL/GenBank/DDBJ databases">
        <authorList>
            <person name="Evans L.H."/>
            <person name="Alamgir A."/>
            <person name="Owens N."/>
            <person name="Weber N.D."/>
            <person name="Virtaneva K."/>
            <person name="Barbian K."/>
            <person name="Babar A."/>
            <person name="Rosenke K."/>
        </authorList>
    </citation>
    <scope>NUCLEOTIDE SEQUENCE [LARGE SCALE GENOMIC DNA]</scope>
    <source>
        <strain evidence="1 2">LMa1</strain>
    </source>
</reference>
<comment type="caution">
    <text evidence="1">The sequence shown here is derived from an EMBL/GenBank/DDBJ whole genome shotgun (WGS) entry which is preliminary data.</text>
</comment>
<dbReference type="Proteomes" id="UP000078532">
    <property type="component" value="Unassembled WGS sequence"/>
</dbReference>
<evidence type="ECO:0000313" key="1">
    <source>
        <dbReference type="EMBL" id="OAT83719.1"/>
    </source>
</evidence>
<dbReference type="AlphaFoldDB" id="A0A1B7LG93"/>
<dbReference type="RefSeq" id="WP_066667408.1">
    <property type="nucleotide sequence ID" value="NZ_LYVF01000099.1"/>
</dbReference>